<organism evidence="1 2">
    <name type="scientific">Saccharicrinis carchari</name>
    <dbReference type="NCBI Taxonomy" id="1168039"/>
    <lineage>
        <taxon>Bacteria</taxon>
        <taxon>Pseudomonadati</taxon>
        <taxon>Bacteroidota</taxon>
        <taxon>Bacteroidia</taxon>
        <taxon>Marinilabiliales</taxon>
        <taxon>Marinilabiliaceae</taxon>
        <taxon>Saccharicrinis</taxon>
    </lineage>
</organism>
<accession>A0A521EVW1</accession>
<reference evidence="1 2" key="1">
    <citation type="submission" date="2017-05" db="EMBL/GenBank/DDBJ databases">
        <authorList>
            <person name="Varghese N."/>
            <person name="Submissions S."/>
        </authorList>
    </citation>
    <scope>NUCLEOTIDE SEQUENCE [LARGE SCALE GENOMIC DNA]</scope>
    <source>
        <strain evidence="1 2">DSM 27040</strain>
    </source>
</reference>
<dbReference type="AlphaFoldDB" id="A0A521EVW1"/>
<dbReference type="EMBL" id="FXTB01000011">
    <property type="protein sequence ID" value="SMO88057.1"/>
    <property type="molecule type" value="Genomic_DNA"/>
</dbReference>
<proteinExistence type="predicted"/>
<gene>
    <name evidence="1" type="ORF">SAMN06265379_111127</name>
</gene>
<dbReference type="Proteomes" id="UP000319040">
    <property type="component" value="Unassembled WGS sequence"/>
</dbReference>
<name>A0A521EVW1_SACCC</name>
<evidence type="ECO:0000313" key="2">
    <source>
        <dbReference type="Proteomes" id="UP000319040"/>
    </source>
</evidence>
<evidence type="ECO:0000313" key="1">
    <source>
        <dbReference type="EMBL" id="SMO88057.1"/>
    </source>
</evidence>
<protein>
    <submittedName>
        <fullName evidence="1">Uncharacterized protein</fullName>
    </submittedName>
</protein>
<keyword evidence="2" id="KW-1185">Reference proteome</keyword>
<sequence length="55" mass="6411">MEFADLDHRFASINNTRAASYLPIPQESRLKINTLIYSTLEPPPLYSRFNKDNLK</sequence>